<reference evidence="6" key="1">
    <citation type="journal article" date="2018" name="Genome Biol.">
        <title>SKESA: strategic k-mer extension for scrupulous assemblies.</title>
        <authorList>
            <person name="Souvorov A."/>
            <person name="Agarwala R."/>
            <person name="Lipman D.J."/>
        </authorList>
    </citation>
    <scope>NUCLEOTIDE SEQUENCE</scope>
    <source>
        <strain evidence="6">CAV1698</strain>
    </source>
</reference>
<dbReference type="InterPro" id="IPR008966">
    <property type="entry name" value="Adhesion_dom_sf"/>
</dbReference>
<dbReference type="GO" id="GO:0009289">
    <property type="term" value="C:pilus"/>
    <property type="evidence" value="ECO:0007669"/>
    <property type="project" value="UniProtKB-SubCell"/>
</dbReference>
<organism evidence="6 7">
    <name type="scientific">Citrobacter amalonaticus</name>
    <dbReference type="NCBI Taxonomy" id="35703"/>
    <lineage>
        <taxon>Bacteria</taxon>
        <taxon>Pseudomonadati</taxon>
        <taxon>Pseudomonadota</taxon>
        <taxon>Gammaproteobacteria</taxon>
        <taxon>Enterobacterales</taxon>
        <taxon>Enterobacteriaceae</taxon>
        <taxon>Citrobacter</taxon>
    </lineage>
</organism>
<proteinExistence type="inferred from homology"/>
<dbReference type="GO" id="GO:0043709">
    <property type="term" value="P:cell adhesion involved in single-species biofilm formation"/>
    <property type="evidence" value="ECO:0007669"/>
    <property type="project" value="TreeGrafter"/>
</dbReference>
<sequence length="174" mass="18728">MLTAVAIRHFFAVMLTIFLLEQAATGAVLKGRVGMEGSILDSTCSIATSQEYQLVTMKPVSVGQILRDGEGESTSLSILLIGCEALTEGDRFRVTFYGAQGSTNTFVLSGKTKGIGVKIVDALGNEVHPGIPMKVAQQETQANTLDYTLTLKGNGEMLQPGAYQTTLRLKLEYY</sequence>
<feature type="domain" description="Fimbrial-type adhesion" evidence="5">
    <location>
        <begin position="35"/>
        <end position="173"/>
    </location>
</feature>
<evidence type="ECO:0000256" key="2">
    <source>
        <dbReference type="ARBA" id="ARBA00006671"/>
    </source>
</evidence>
<dbReference type="InterPro" id="IPR036937">
    <property type="entry name" value="Adhesion_dom_fimbrial_sf"/>
</dbReference>
<gene>
    <name evidence="6" type="ORF">JD854_RS12050</name>
</gene>
<comment type="similarity">
    <text evidence="2">Belongs to the fimbrial protein family.</text>
</comment>
<dbReference type="PANTHER" id="PTHR33420">
    <property type="entry name" value="FIMBRIAL SUBUNIT ELFA-RELATED"/>
    <property type="match status" value="1"/>
</dbReference>
<keyword evidence="3" id="KW-0732">Signal</keyword>
<name>A0A9C7QNM9_CITAM</name>
<evidence type="ECO:0000313" key="6">
    <source>
        <dbReference type="EMBL" id="HCD1255780.1"/>
    </source>
</evidence>
<evidence type="ECO:0000256" key="3">
    <source>
        <dbReference type="ARBA" id="ARBA00022729"/>
    </source>
</evidence>
<dbReference type="Proteomes" id="UP000862426">
    <property type="component" value="Unassembled WGS sequence"/>
</dbReference>
<dbReference type="Pfam" id="PF00419">
    <property type="entry name" value="Fimbrial"/>
    <property type="match status" value="1"/>
</dbReference>
<dbReference type="EMBL" id="DACYAJ020000013">
    <property type="protein sequence ID" value="HCD1255780.1"/>
    <property type="molecule type" value="Genomic_DNA"/>
</dbReference>
<dbReference type="Gene3D" id="2.60.40.1090">
    <property type="entry name" value="Fimbrial-type adhesion domain"/>
    <property type="match status" value="1"/>
</dbReference>
<dbReference type="InterPro" id="IPR050263">
    <property type="entry name" value="Bact_Fimbrial_Adh_Pro"/>
</dbReference>
<comment type="subcellular location">
    <subcellularLocation>
        <location evidence="1">Fimbrium</location>
    </subcellularLocation>
</comment>
<evidence type="ECO:0000313" key="7">
    <source>
        <dbReference type="Proteomes" id="UP000862426"/>
    </source>
</evidence>
<evidence type="ECO:0000259" key="5">
    <source>
        <dbReference type="Pfam" id="PF00419"/>
    </source>
</evidence>
<dbReference type="PANTHER" id="PTHR33420:SF3">
    <property type="entry name" value="FIMBRIAL SUBUNIT ELFA"/>
    <property type="match status" value="1"/>
</dbReference>
<reference evidence="6" key="2">
    <citation type="submission" date="2022-05" db="EMBL/GenBank/DDBJ databases">
        <authorList>
            <consortium name="NCBI Pathogen Detection Project"/>
        </authorList>
    </citation>
    <scope>NUCLEOTIDE SEQUENCE</scope>
    <source>
        <strain evidence="6">CAV1698</strain>
    </source>
</reference>
<keyword evidence="4" id="KW-0281">Fimbrium</keyword>
<dbReference type="InterPro" id="IPR000259">
    <property type="entry name" value="Adhesion_dom_fimbrial"/>
</dbReference>
<protein>
    <submittedName>
        <fullName evidence="6">Type 1 fimbrial protein</fullName>
    </submittedName>
</protein>
<dbReference type="AlphaFoldDB" id="A0A9C7QNM9"/>
<evidence type="ECO:0000256" key="4">
    <source>
        <dbReference type="ARBA" id="ARBA00023263"/>
    </source>
</evidence>
<evidence type="ECO:0000256" key="1">
    <source>
        <dbReference type="ARBA" id="ARBA00004561"/>
    </source>
</evidence>
<dbReference type="SUPFAM" id="SSF49401">
    <property type="entry name" value="Bacterial adhesins"/>
    <property type="match status" value="1"/>
</dbReference>
<accession>A0A9C7QNM9</accession>
<comment type="caution">
    <text evidence="6">The sequence shown here is derived from an EMBL/GenBank/DDBJ whole genome shotgun (WGS) entry which is preliminary data.</text>
</comment>